<sequence>MASSLPAKFNFNRHLLPHLLVLLFFLLLTVAYFSPIFFDGKSLMQHDVVQFQGGAKEITDYRAATGEEALWTNSMFSGMPAYLISVKFSGDLFQYVHDLFTFGLPLVASNVFITLLCAYILFAVLGLRPMLAAVGAIAYTFVSYNFAILEAGHNTKSLAIAYLPLVLAGLIHAYRKNLWIGAALFAFGLTMHIRVNHLQITYYLLLIVLIFGIVELVHWYKEGRIAEFFKRTAILAIGALLAAGVSFGRIYTTAEYGQYSIRGASELKQNADEASSGLDREYAFQWSYGIGESMTLLIPNFYGGASQGPLEKNSETYAALSQAGMPAAQLADASMPFYWGDQSFVGGPVYMGAIICFLFVLGLMVTPRRLWVWLLSATILSLFLAWGKNFAEFNYFIFDALPGYNKFRAVSMALVIAQVTMVLLAILALCRVIQNEALDQKELQKKILIALGVVGGICAFFFIFSGIFDYVAPVDEQLLQYQYPVQAIRADRQAMLRGDALRSLVFILLAGGALYMFTKRKLSAFVTTLIVGFLILVDLWGVDKRYLNDKDFQKDYSKSYFTPTTADEIILRDKSLSYRVYNVPNPFNDARTSYFHKSIGGYHGAKLRRYQDVIEKHIAQGNMNVLNMLNTRYAITGKDEQPVQQIPGSLGNAWFVQTVRAVNSPDEELETLKTFDPGNEAIVDVSKFPNVKPHVYGASASRITLTEYKPNYLKYDAEATQDGVAVFSEVYYKDGWQAYLDGKPVDHFRVNYILRAMPIPNGKHVVEFKFEPTEYTLGNTVSLISSLLLLAGLFGAVYVTFKRRKPETV</sequence>
<keyword evidence="1" id="KW-0812">Transmembrane</keyword>
<feature type="transmembrane region" description="Helical" evidence="1">
    <location>
        <begin position="344"/>
        <end position="363"/>
    </location>
</feature>
<feature type="transmembrane region" description="Helical" evidence="1">
    <location>
        <begin position="447"/>
        <end position="468"/>
    </location>
</feature>
<evidence type="ECO:0000313" key="2">
    <source>
        <dbReference type="EMBL" id="QHL88358.1"/>
    </source>
</evidence>
<keyword evidence="1" id="KW-0472">Membrane</keyword>
<dbReference type="KEGG" id="nib:GU926_13320"/>
<feature type="transmembrane region" description="Helical" evidence="1">
    <location>
        <begin position="99"/>
        <end position="124"/>
    </location>
</feature>
<dbReference type="Proteomes" id="UP000464214">
    <property type="component" value="Chromosome"/>
</dbReference>
<dbReference type="PANTHER" id="PTHR38454">
    <property type="entry name" value="INTEGRAL MEMBRANE PROTEIN-RELATED"/>
    <property type="match status" value="1"/>
</dbReference>
<reference evidence="2 3" key="1">
    <citation type="submission" date="2020-01" db="EMBL/GenBank/DDBJ databases">
        <authorList>
            <person name="Kim M."/>
        </authorList>
    </citation>
    <scope>NUCLEOTIDE SEQUENCE [LARGE SCALE GENOMIC DNA]</scope>
    <source>
        <strain evidence="2 3">BT10</strain>
    </source>
</reference>
<dbReference type="PANTHER" id="PTHR38454:SF1">
    <property type="entry name" value="INTEGRAL MEMBRANE PROTEIN"/>
    <property type="match status" value="1"/>
</dbReference>
<accession>A0A6P1P178</accession>
<keyword evidence="1" id="KW-1133">Transmembrane helix</keyword>
<keyword evidence="3" id="KW-1185">Reference proteome</keyword>
<feature type="transmembrane region" description="Helical" evidence="1">
    <location>
        <begin position="370"/>
        <end position="387"/>
    </location>
</feature>
<protein>
    <submittedName>
        <fullName evidence="2">YfhO family protein</fullName>
    </submittedName>
</protein>
<proteinExistence type="predicted"/>
<gene>
    <name evidence="2" type="ORF">GU926_13320</name>
</gene>
<feature type="transmembrane region" description="Helical" evidence="1">
    <location>
        <begin position="131"/>
        <end position="149"/>
    </location>
</feature>
<feature type="transmembrane region" description="Helical" evidence="1">
    <location>
        <begin position="500"/>
        <end position="517"/>
    </location>
</feature>
<name>A0A6P1P178_9BACT</name>
<feature type="transmembrane region" description="Helical" evidence="1">
    <location>
        <begin position="524"/>
        <end position="542"/>
    </location>
</feature>
<feature type="transmembrane region" description="Helical" evidence="1">
    <location>
        <begin position="201"/>
        <end position="220"/>
    </location>
</feature>
<evidence type="ECO:0000313" key="3">
    <source>
        <dbReference type="Proteomes" id="UP000464214"/>
    </source>
</evidence>
<feature type="transmembrane region" description="Helical" evidence="1">
    <location>
        <begin position="781"/>
        <end position="801"/>
    </location>
</feature>
<dbReference type="InterPro" id="IPR018580">
    <property type="entry name" value="Uncharacterised_YfhO"/>
</dbReference>
<feature type="transmembrane region" description="Helical" evidence="1">
    <location>
        <begin position="407"/>
        <end position="427"/>
    </location>
</feature>
<feature type="transmembrane region" description="Helical" evidence="1">
    <location>
        <begin position="232"/>
        <end position="251"/>
    </location>
</feature>
<evidence type="ECO:0000256" key="1">
    <source>
        <dbReference type="SAM" id="Phobius"/>
    </source>
</evidence>
<dbReference type="RefSeq" id="WP_160692670.1">
    <property type="nucleotide sequence ID" value="NZ_CP047897.1"/>
</dbReference>
<organism evidence="2 3">
    <name type="scientific">Nibribacter ruber</name>
    <dbReference type="NCBI Taxonomy" id="2698458"/>
    <lineage>
        <taxon>Bacteria</taxon>
        <taxon>Pseudomonadati</taxon>
        <taxon>Bacteroidota</taxon>
        <taxon>Cytophagia</taxon>
        <taxon>Cytophagales</taxon>
        <taxon>Hymenobacteraceae</taxon>
        <taxon>Nibribacter</taxon>
    </lineage>
</organism>
<dbReference type="Pfam" id="PF09586">
    <property type="entry name" value="YfhO"/>
    <property type="match status" value="1"/>
</dbReference>
<dbReference type="EMBL" id="CP047897">
    <property type="protein sequence ID" value="QHL88358.1"/>
    <property type="molecule type" value="Genomic_DNA"/>
</dbReference>
<dbReference type="AlphaFoldDB" id="A0A6P1P178"/>